<accession>A0A919BLW5</accession>
<evidence type="ECO:0000313" key="3">
    <source>
        <dbReference type="EMBL" id="GHF97823.1"/>
    </source>
</evidence>
<dbReference type="RefSeq" id="WP_189771704.1">
    <property type="nucleotide sequence ID" value="NZ_BNCK01000006.1"/>
</dbReference>
<reference evidence="3" key="1">
    <citation type="journal article" date="2014" name="Int. J. Syst. Evol. Microbiol.">
        <title>Complete genome sequence of Corynebacterium casei LMG S-19264T (=DSM 44701T), isolated from a smear-ripened cheese.</title>
        <authorList>
            <consortium name="US DOE Joint Genome Institute (JGI-PGF)"/>
            <person name="Walter F."/>
            <person name="Albersmeier A."/>
            <person name="Kalinowski J."/>
            <person name="Ruckert C."/>
        </authorList>
    </citation>
    <scope>NUCLEOTIDE SEQUENCE</scope>
    <source>
        <strain evidence="3">KCTC 42731</strain>
    </source>
</reference>
<evidence type="ECO:0000256" key="1">
    <source>
        <dbReference type="SAM" id="Coils"/>
    </source>
</evidence>
<comment type="caution">
    <text evidence="3">The sequence shown here is derived from an EMBL/GenBank/DDBJ whole genome shotgun (WGS) entry which is preliminary data.</text>
</comment>
<organism evidence="3 4">
    <name type="scientific">Thalassotalea marina</name>
    <dbReference type="NCBI Taxonomy" id="1673741"/>
    <lineage>
        <taxon>Bacteria</taxon>
        <taxon>Pseudomonadati</taxon>
        <taxon>Pseudomonadota</taxon>
        <taxon>Gammaproteobacteria</taxon>
        <taxon>Alteromonadales</taxon>
        <taxon>Colwelliaceae</taxon>
        <taxon>Thalassotalea</taxon>
    </lineage>
</organism>
<evidence type="ECO:0000313" key="4">
    <source>
        <dbReference type="Proteomes" id="UP000623842"/>
    </source>
</evidence>
<sequence length="198" mass="22178">MTNLIVNKMILAAGSALTILGLLAVTTNPVQADIAYTDKHNPNHIQIHRALNDNDKRYVVNGKVILWQDLTPEQQAKISAIEKKLHATERAFDKQEKELTLLAEQVSRKAQFVDSGLESVEQAREALNENNIDMNSLQRMADKLANLSKVNQDLMKQHEVAAQALQQKIDAMDMSFIDDVQVHAKALEEVLIEIASQM</sequence>
<proteinExistence type="predicted"/>
<reference evidence="3" key="2">
    <citation type="submission" date="2020-09" db="EMBL/GenBank/DDBJ databases">
        <authorList>
            <person name="Sun Q."/>
            <person name="Kim S."/>
        </authorList>
    </citation>
    <scope>NUCLEOTIDE SEQUENCE</scope>
    <source>
        <strain evidence="3">KCTC 42731</strain>
    </source>
</reference>
<dbReference type="Proteomes" id="UP000623842">
    <property type="component" value="Unassembled WGS sequence"/>
</dbReference>
<evidence type="ECO:0000256" key="2">
    <source>
        <dbReference type="SAM" id="SignalP"/>
    </source>
</evidence>
<keyword evidence="1" id="KW-0175">Coiled coil</keyword>
<dbReference type="AlphaFoldDB" id="A0A919BLW5"/>
<protein>
    <submittedName>
        <fullName evidence="3">Uncharacterized protein</fullName>
    </submittedName>
</protein>
<feature type="chain" id="PRO_5038055203" evidence="2">
    <location>
        <begin position="33"/>
        <end position="198"/>
    </location>
</feature>
<feature type="signal peptide" evidence="2">
    <location>
        <begin position="1"/>
        <end position="32"/>
    </location>
</feature>
<keyword evidence="4" id="KW-1185">Reference proteome</keyword>
<keyword evidence="2" id="KW-0732">Signal</keyword>
<feature type="coiled-coil region" evidence="1">
    <location>
        <begin position="78"/>
        <end position="157"/>
    </location>
</feature>
<name>A0A919BLW5_9GAMM</name>
<dbReference type="EMBL" id="BNCK01000006">
    <property type="protein sequence ID" value="GHF97823.1"/>
    <property type="molecule type" value="Genomic_DNA"/>
</dbReference>
<gene>
    <name evidence="3" type="ORF">GCM10017161_27620</name>
</gene>